<dbReference type="InterPro" id="IPR047042">
    <property type="entry name" value="BipA_II"/>
</dbReference>
<feature type="binding site" evidence="4">
    <location>
        <begin position="15"/>
        <end position="20"/>
    </location>
    <ligand>
        <name>GTP</name>
        <dbReference type="ChEBI" id="CHEBI:37565"/>
    </ligand>
</feature>
<dbReference type="InterPro" id="IPR000795">
    <property type="entry name" value="T_Tr_GTP-bd_dom"/>
</dbReference>
<dbReference type="Gene3D" id="3.30.70.870">
    <property type="entry name" value="Elongation Factor G (Translational Gtpase), domain 3"/>
    <property type="match status" value="1"/>
</dbReference>
<dbReference type="OrthoDB" id="9801472at2"/>
<proteinExistence type="inferred from homology"/>
<dbReference type="SUPFAM" id="SSF54980">
    <property type="entry name" value="EF-G C-terminal domain-like"/>
    <property type="match status" value="2"/>
</dbReference>
<dbReference type="Gene3D" id="3.30.70.240">
    <property type="match status" value="1"/>
</dbReference>
<feature type="binding site" evidence="4">
    <location>
        <begin position="128"/>
        <end position="131"/>
    </location>
    <ligand>
        <name>GTP</name>
        <dbReference type="ChEBI" id="CHEBI:37565"/>
    </ligand>
</feature>
<dbReference type="CDD" id="cd01891">
    <property type="entry name" value="TypA_BipA"/>
    <property type="match status" value="1"/>
</dbReference>
<dbReference type="GO" id="GO:1990904">
    <property type="term" value="C:ribonucleoprotein complex"/>
    <property type="evidence" value="ECO:0007669"/>
    <property type="project" value="TreeGrafter"/>
</dbReference>
<keyword evidence="7" id="KW-1185">Reference proteome</keyword>
<dbReference type="NCBIfam" id="TIGR00231">
    <property type="entry name" value="small_GTP"/>
    <property type="match status" value="1"/>
</dbReference>
<dbReference type="InterPro" id="IPR047043">
    <property type="entry name" value="BipA_III"/>
</dbReference>
<organism evidence="6 7">
    <name type="scientific">Pararobbsia silviterrae</name>
    <dbReference type="NCBI Taxonomy" id="1792498"/>
    <lineage>
        <taxon>Bacteria</taxon>
        <taxon>Pseudomonadati</taxon>
        <taxon>Pseudomonadota</taxon>
        <taxon>Betaproteobacteria</taxon>
        <taxon>Burkholderiales</taxon>
        <taxon>Burkholderiaceae</taxon>
        <taxon>Pararobbsia</taxon>
    </lineage>
</organism>
<evidence type="ECO:0000256" key="4">
    <source>
        <dbReference type="HAMAP-Rule" id="MF_00849"/>
    </source>
</evidence>
<dbReference type="PROSITE" id="PS00301">
    <property type="entry name" value="G_TR_1"/>
    <property type="match status" value="1"/>
</dbReference>
<dbReference type="InterPro" id="IPR047041">
    <property type="entry name" value="BipA_GTP-bd_dom"/>
</dbReference>
<accession>A0A494XQ12</accession>
<dbReference type="InterPro" id="IPR006298">
    <property type="entry name" value="BipA"/>
</dbReference>
<evidence type="ECO:0000313" key="6">
    <source>
        <dbReference type="EMBL" id="RKP50249.1"/>
    </source>
</evidence>
<dbReference type="InterPro" id="IPR004161">
    <property type="entry name" value="EFTu-like_2"/>
</dbReference>
<protein>
    <recommendedName>
        <fullName evidence="4">Large ribosomal subunit assembly factor BipA</fullName>
        <ecNumber evidence="4">3.6.5.-</ecNumber>
    </recommendedName>
    <alternativeName>
        <fullName evidence="4">GTP-binding protein BipA</fullName>
    </alternativeName>
</protein>
<dbReference type="GO" id="GO:0005829">
    <property type="term" value="C:cytosol"/>
    <property type="evidence" value="ECO:0007669"/>
    <property type="project" value="TreeGrafter"/>
</dbReference>
<name>A0A494XQ12_9BURK</name>
<dbReference type="CDD" id="cd03710">
    <property type="entry name" value="BipA_TypA_C"/>
    <property type="match status" value="1"/>
</dbReference>
<evidence type="ECO:0000313" key="7">
    <source>
        <dbReference type="Proteomes" id="UP000270342"/>
    </source>
</evidence>
<feature type="domain" description="Tr-type G" evidence="5">
    <location>
        <begin position="3"/>
        <end position="202"/>
    </location>
</feature>
<gene>
    <name evidence="6" type="primary">typA</name>
    <name evidence="4" type="synonym">bipA</name>
    <name evidence="6" type="ORF">D7S86_19185</name>
</gene>
<dbReference type="FunFam" id="2.40.50.250:FF:000001">
    <property type="entry name" value="GTP-binding protein TypA"/>
    <property type="match status" value="1"/>
</dbReference>
<dbReference type="FunFam" id="2.40.30.10:FF:000016">
    <property type="entry name" value="GTP-binding protein TypA"/>
    <property type="match status" value="1"/>
</dbReference>
<dbReference type="EC" id="3.6.5.-" evidence="4"/>
<comment type="function">
    <text evidence="4">A 50S ribosomal subunit assembly protein with GTPase activity, required for 50S subunit assembly at low temperatures, may also play a role in translation. Binds GTP and analogs. Binds the 70S ribosome between the 30S and 50S subunits, in a similar position as ribosome-bound EF-G; it contacts a number of ribosomal proteins, both rRNAs and the A-site tRNA.</text>
</comment>
<dbReference type="InterPro" id="IPR009000">
    <property type="entry name" value="Transl_B-barrel_sf"/>
</dbReference>
<reference evidence="6 7" key="1">
    <citation type="submission" date="2018-10" db="EMBL/GenBank/DDBJ databases">
        <title>Robbsia sp. DHC34, isolated from soil.</title>
        <authorList>
            <person name="Gao Z.-H."/>
            <person name="Qiu L.-H."/>
        </authorList>
    </citation>
    <scope>NUCLEOTIDE SEQUENCE [LARGE SCALE GENOMIC DNA]</scope>
    <source>
        <strain evidence="6 7">DHC34</strain>
    </source>
</reference>
<dbReference type="Gene3D" id="2.40.30.10">
    <property type="entry name" value="Translation factors"/>
    <property type="match status" value="1"/>
</dbReference>
<keyword evidence="4" id="KW-0690">Ribosome biogenesis</keyword>
<keyword evidence="4" id="KW-0820">tRNA-binding</keyword>
<dbReference type="Gene3D" id="3.40.50.300">
    <property type="entry name" value="P-loop containing nucleotide triphosphate hydrolases"/>
    <property type="match status" value="1"/>
</dbReference>
<keyword evidence="4" id="KW-0694">RNA-binding</keyword>
<dbReference type="SUPFAM" id="SSF52540">
    <property type="entry name" value="P-loop containing nucleoside triphosphate hydrolases"/>
    <property type="match status" value="1"/>
</dbReference>
<dbReference type="GO" id="GO:0005525">
    <property type="term" value="F:GTP binding"/>
    <property type="evidence" value="ECO:0007669"/>
    <property type="project" value="UniProtKB-UniRule"/>
</dbReference>
<dbReference type="FunFam" id="3.40.50.300:FF:000055">
    <property type="entry name" value="GTP-binding protein TypA"/>
    <property type="match status" value="1"/>
</dbReference>
<dbReference type="HAMAP" id="MF_00849">
    <property type="entry name" value="BipA"/>
    <property type="match status" value="1"/>
</dbReference>
<dbReference type="AlphaFoldDB" id="A0A494XQ12"/>
<keyword evidence="4" id="KW-0699">rRNA-binding</keyword>
<comment type="similarity">
    <text evidence="4">Belongs to the TRAFAC class translation factor GTPase superfamily. Classic translation factor GTPase family. BipA subfamily.</text>
</comment>
<dbReference type="PANTHER" id="PTHR42908:SF8">
    <property type="entry name" value="TR-TYPE G DOMAIN-CONTAINING PROTEIN"/>
    <property type="match status" value="1"/>
</dbReference>
<dbReference type="InterPro" id="IPR035647">
    <property type="entry name" value="EFG_III/V"/>
</dbReference>
<dbReference type="InterPro" id="IPR042116">
    <property type="entry name" value="TypA/BipA_C"/>
</dbReference>
<comment type="subunit">
    <text evidence="4">Monomer.</text>
</comment>
<dbReference type="CDD" id="cd03691">
    <property type="entry name" value="BipA_TypA_II"/>
    <property type="match status" value="1"/>
</dbReference>
<dbReference type="PROSITE" id="PS51722">
    <property type="entry name" value="G_TR_2"/>
    <property type="match status" value="1"/>
</dbReference>
<evidence type="ECO:0000259" key="5">
    <source>
        <dbReference type="PROSITE" id="PS51722"/>
    </source>
</evidence>
<dbReference type="GO" id="GO:0000049">
    <property type="term" value="F:tRNA binding"/>
    <property type="evidence" value="ECO:0007669"/>
    <property type="project" value="UniProtKB-KW"/>
</dbReference>
<dbReference type="GO" id="GO:0000027">
    <property type="term" value="P:ribosomal large subunit assembly"/>
    <property type="evidence" value="ECO:0007669"/>
    <property type="project" value="UniProtKB-UniRule"/>
</dbReference>
<keyword evidence="4" id="KW-0378">Hydrolase</keyword>
<keyword evidence="4" id="KW-0963">Cytoplasm</keyword>
<dbReference type="InterPro" id="IPR000640">
    <property type="entry name" value="EFG_V-like"/>
</dbReference>
<dbReference type="PANTHER" id="PTHR42908">
    <property type="entry name" value="TRANSLATION ELONGATION FACTOR-RELATED"/>
    <property type="match status" value="1"/>
</dbReference>
<dbReference type="Pfam" id="PF21018">
    <property type="entry name" value="BipA_C"/>
    <property type="match status" value="1"/>
</dbReference>
<evidence type="ECO:0000256" key="3">
    <source>
        <dbReference type="ARBA" id="ARBA00048548"/>
    </source>
</evidence>
<dbReference type="Gene3D" id="2.40.50.250">
    <property type="entry name" value="bipa protein"/>
    <property type="match status" value="1"/>
</dbReference>
<dbReference type="EMBL" id="RBZU01000009">
    <property type="protein sequence ID" value="RKP50249.1"/>
    <property type="molecule type" value="Genomic_DNA"/>
</dbReference>
<dbReference type="GO" id="GO:0003924">
    <property type="term" value="F:GTPase activity"/>
    <property type="evidence" value="ECO:0007669"/>
    <property type="project" value="UniProtKB-UniRule"/>
</dbReference>
<evidence type="ECO:0000256" key="1">
    <source>
        <dbReference type="ARBA" id="ARBA00022741"/>
    </source>
</evidence>
<dbReference type="CDD" id="cd16263">
    <property type="entry name" value="BipA_III"/>
    <property type="match status" value="1"/>
</dbReference>
<dbReference type="GO" id="GO:0010467">
    <property type="term" value="P:gene expression"/>
    <property type="evidence" value="ECO:0007669"/>
    <property type="project" value="UniProtKB-ARBA"/>
</dbReference>
<dbReference type="FunFam" id="3.30.70.870:FF:000003">
    <property type="entry name" value="GTP-binding protein TypA"/>
    <property type="match status" value="1"/>
</dbReference>
<comment type="subcellular location">
    <subcellularLocation>
        <location evidence="4">Cytoplasm</location>
    </subcellularLocation>
    <text evidence="4">Binds to ribosomes.</text>
</comment>
<comment type="caution">
    <text evidence="6">The sequence shown here is derived from an EMBL/GenBank/DDBJ whole genome shotgun (WGS) entry which is preliminary data.</text>
</comment>
<dbReference type="NCBIfam" id="TIGR01394">
    <property type="entry name" value="TypA_BipA"/>
    <property type="match status" value="1"/>
</dbReference>
<dbReference type="InterPro" id="IPR005225">
    <property type="entry name" value="Small_GTP-bd"/>
</dbReference>
<dbReference type="Pfam" id="PF00009">
    <property type="entry name" value="GTP_EFTU"/>
    <property type="match status" value="1"/>
</dbReference>
<dbReference type="InterPro" id="IPR048876">
    <property type="entry name" value="BipA_C"/>
</dbReference>
<dbReference type="Proteomes" id="UP000270342">
    <property type="component" value="Unassembled WGS sequence"/>
</dbReference>
<keyword evidence="1 4" id="KW-0547">Nucleotide-binding</keyword>
<dbReference type="FunFam" id="3.30.70.240:FF:000002">
    <property type="entry name" value="GTP-binding protein TypA"/>
    <property type="match status" value="1"/>
</dbReference>
<dbReference type="PRINTS" id="PR00315">
    <property type="entry name" value="ELONGATNFCT"/>
</dbReference>
<dbReference type="GO" id="GO:0097216">
    <property type="term" value="F:guanosine tetraphosphate binding"/>
    <property type="evidence" value="ECO:0007669"/>
    <property type="project" value="UniProtKB-ARBA"/>
</dbReference>
<dbReference type="InterPro" id="IPR027417">
    <property type="entry name" value="P-loop_NTPase"/>
</dbReference>
<dbReference type="RefSeq" id="WP_121088467.1">
    <property type="nucleotide sequence ID" value="NZ_RBZU01000009.1"/>
</dbReference>
<evidence type="ECO:0000256" key="2">
    <source>
        <dbReference type="ARBA" id="ARBA00023134"/>
    </source>
</evidence>
<sequence length="608" mass="67472">MTRALRNIAIIAHVDHGKTTLVDQLLRQSGTFRENQAVAERVMDSNDIEKERGITILAKNCAVQYEGTHINIVDTPGHADFGGEVERVLSMVDSVLLLVDAVEGPMPQTRFVTRKALALGLKPIVVVNKIDRPGARPDWVINQTFDLMDKLGATDEQLDFPVVYASALNGYASLNPDDREGTMRPLFEAILEHVPVRDADPEGPLQLQITSLDYSTYVGRIGVGRITRGRIKPGMPVVMQFGPEGEVLNRKINQVLTFEGLDRQQVESAEAGDIVLINGIEDIGIGVTICSPESPDPLPRITVDEPTITMNFLVNSSPLAGKEGKFVTSRQIRDRLNRELNHNVALRVRDTGDETVFEVSGRGELHLTILIENMRREGYELAVSRPRVVTREIDGVKSEPYELLTVDLEDGHQGSVMEELGRRKGELLDMASDGRGRTRLEYRIPARGLIGFQGEFLTLTRGTGLASHIFDSYAPIKDGSIGERRNGVLISQDDGAAVAYALWKLQDRGRMFVSPGDALYEGMIIGIHSRDNDLVVNPIKGKQLTNVRASGTDEAVRLVPPIQLSLEYAVEFIDDDELVEVTPKTIRLRKRFLKEHERRRASREAVAE</sequence>
<keyword evidence="2 4" id="KW-0342">GTP-binding</keyword>
<dbReference type="GO" id="GO:0019843">
    <property type="term" value="F:rRNA binding"/>
    <property type="evidence" value="ECO:0007669"/>
    <property type="project" value="UniProtKB-KW"/>
</dbReference>
<dbReference type="GO" id="GO:0043022">
    <property type="term" value="F:ribosome binding"/>
    <property type="evidence" value="ECO:0007669"/>
    <property type="project" value="UniProtKB-UniRule"/>
</dbReference>
<dbReference type="InterPro" id="IPR031157">
    <property type="entry name" value="G_TR_CS"/>
</dbReference>
<dbReference type="SUPFAM" id="SSF50447">
    <property type="entry name" value="Translation proteins"/>
    <property type="match status" value="1"/>
</dbReference>
<dbReference type="GO" id="GO:0009409">
    <property type="term" value="P:response to cold"/>
    <property type="evidence" value="ECO:0007669"/>
    <property type="project" value="UniProtKB-ARBA"/>
</dbReference>
<dbReference type="Pfam" id="PF00679">
    <property type="entry name" value="EFG_C"/>
    <property type="match status" value="1"/>
</dbReference>
<dbReference type="InterPro" id="IPR035651">
    <property type="entry name" value="BipA_V"/>
</dbReference>
<dbReference type="Pfam" id="PF03144">
    <property type="entry name" value="GTP_EFTU_D2"/>
    <property type="match status" value="1"/>
</dbReference>
<comment type="catalytic activity">
    <reaction evidence="3 4">
        <text>GTP + H2O = GDP + phosphate + H(+)</text>
        <dbReference type="Rhea" id="RHEA:19669"/>
        <dbReference type="ChEBI" id="CHEBI:15377"/>
        <dbReference type="ChEBI" id="CHEBI:15378"/>
        <dbReference type="ChEBI" id="CHEBI:37565"/>
        <dbReference type="ChEBI" id="CHEBI:43474"/>
        <dbReference type="ChEBI" id="CHEBI:58189"/>
    </reaction>
</comment>